<evidence type="ECO:0000256" key="3">
    <source>
        <dbReference type="ARBA" id="ARBA00004241"/>
    </source>
</evidence>
<name>A0A9W2Z9U0_BIOGL</name>
<dbReference type="CDD" id="cd16147">
    <property type="entry name" value="G6S"/>
    <property type="match status" value="1"/>
</dbReference>
<evidence type="ECO:0000256" key="13">
    <source>
        <dbReference type="SAM" id="Coils"/>
    </source>
</evidence>
<evidence type="ECO:0000256" key="1">
    <source>
        <dbReference type="ARBA" id="ARBA00001913"/>
    </source>
</evidence>
<dbReference type="GeneID" id="106074881"/>
<gene>
    <name evidence="19 20 21" type="primary">LOC106074881</name>
</gene>
<dbReference type="GO" id="GO:0005539">
    <property type="term" value="F:glycosaminoglycan binding"/>
    <property type="evidence" value="ECO:0007669"/>
    <property type="project" value="TreeGrafter"/>
</dbReference>
<dbReference type="GO" id="GO:0046872">
    <property type="term" value="F:metal ion binding"/>
    <property type="evidence" value="ECO:0007669"/>
    <property type="project" value="UniProtKB-KW"/>
</dbReference>
<keyword evidence="6" id="KW-0479">Metal-binding</keyword>
<evidence type="ECO:0000313" key="19">
    <source>
        <dbReference type="RefSeq" id="XP_055871776.1"/>
    </source>
</evidence>
<feature type="compositionally biased region" description="Low complexity" evidence="14">
    <location>
        <begin position="64"/>
        <end position="75"/>
    </location>
</feature>
<dbReference type="InterPro" id="IPR017850">
    <property type="entry name" value="Alkaline_phosphatase_core_sf"/>
</dbReference>
<dbReference type="InterPro" id="IPR024609">
    <property type="entry name" value="Extracellular_sulfatase_C"/>
</dbReference>
<comment type="cofactor">
    <cofactor evidence="1">
        <name>Ca(2+)</name>
        <dbReference type="ChEBI" id="CHEBI:29108"/>
    </cofactor>
</comment>
<evidence type="ECO:0000256" key="11">
    <source>
        <dbReference type="ARBA" id="ARBA00023034"/>
    </source>
</evidence>
<dbReference type="InterPro" id="IPR000917">
    <property type="entry name" value="Sulfatase_N"/>
</dbReference>
<keyword evidence="18" id="KW-1185">Reference proteome</keyword>
<dbReference type="SUPFAM" id="SSF53649">
    <property type="entry name" value="Alkaline phosphatase-like"/>
    <property type="match status" value="2"/>
</dbReference>
<evidence type="ECO:0000256" key="2">
    <source>
        <dbReference type="ARBA" id="ARBA00004240"/>
    </source>
</evidence>
<feature type="compositionally biased region" description="Basic residues" evidence="14">
    <location>
        <begin position="584"/>
        <end position="608"/>
    </location>
</feature>
<evidence type="ECO:0000256" key="7">
    <source>
        <dbReference type="ARBA" id="ARBA00022729"/>
    </source>
</evidence>
<protein>
    <submittedName>
        <fullName evidence="19 20">Extracellular sulfatase Sulf-1-like</fullName>
    </submittedName>
</protein>
<evidence type="ECO:0000259" key="17">
    <source>
        <dbReference type="Pfam" id="PF12548"/>
    </source>
</evidence>
<comment type="similarity">
    <text evidence="5">Belongs to the sulfatase family.</text>
</comment>
<evidence type="ECO:0000259" key="16">
    <source>
        <dbReference type="Pfam" id="PF00884"/>
    </source>
</evidence>
<dbReference type="Pfam" id="PF00884">
    <property type="entry name" value="Sulfatase"/>
    <property type="match status" value="1"/>
</dbReference>
<feature type="domain" description="Extracellular sulfatase C-terminal" evidence="17">
    <location>
        <begin position="587"/>
        <end position="693"/>
    </location>
</feature>
<dbReference type="GO" id="GO:0009986">
    <property type="term" value="C:cell surface"/>
    <property type="evidence" value="ECO:0007669"/>
    <property type="project" value="UniProtKB-SubCell"/>
</dbReference>
<dbReference type="OMA" id="VETPPQM"/>
<evidence type="ECO:0000256" key="8">
    <source>
        <dbReference type="ARBA" id="ARBA00022801"/>
    </source>
</evidence>
<proteinExistence type="inferred from homology"/>
<feature type="signal peptide" evidence="15">
    <location>
        <begin position="1"/>
        <end position="25"/>
    </location>
</feature>
<accession>A0A9W2Z9U0</accession>
<keyword evidence="7 15" id="KW-0732">Signal</keyword>
<keyword evidence="11" id="KW-0333">Golgi apparatus</keyword>
<feature type="domain" description="Sulfatase N-terminal" evidence="16">
    <location>
        <begin position="98"/>
        <end position="427"/>
    </location>
</feature>
<dbReference type="RefSeq" id="XP_055871776.1">
    <property type="nucleotide sequence ID" value="XM_056015801.1"/>
</dbReference>
<feature type="coiled-coil region" evidence="13">
    <location>
        <begin position="668"/>
        <end position="695"/>
    </location>
</feature>
<feature type="region of interest" description="Disordered" evidence="14">
    <location>
        <begin position="64"/>
        <end position="98"/>
    </location>
</feature>
<comment type="subcellular location">
    <subcellularLocation>
        <location evidence="3">Cell surface</location>
    </subcellularLocation>
    <subcellularLocation>
        <location evidence="2">Endoplasmic reticulum</location>
    </subcellularLocation>
    <subcellularLocation>
        <location evidence="4">Golgi apparatus</location>
        <location evidence="4">Golgi stack</location>
    </subcellularLocation>
</comment>
<keyword evidence="12" id="KW-0325">Glycoprotein</keyword>
<dbReference type="Proteomes" id="UP001165740">
    <property type="component" value="Chromosome 17"/>
</dbReference>
<evidence type="ECO:0000313" key="21">
    <source>
        <dbReference type="RefSeq" id="XP_055871779.1"/>
    </source>
</evidence>
<dbReference type="PANTHER" id="PTHR43108:SF16">
    <property type="entry name" value="EXTRACELLULAR SULFATASE SULF-1 HOMOLOG"/>
    <property type="match status" value="1"/>
</dbReference>
<feature type="chain" id="PRO_5044702570" evidence="15">
    <location>
        <begin position="26"/>
        <end position="932"/>
    </location>
</feature>
<evidence type="ECO:0000256" key="9">
    <source>
        <dbReference type="ARBA" id="ARBA00022824"/>
    </source>
</evidence>
<dbReference type="InterPro" id="IPR024607">
    <property type="entry name" value="Sulfatase_CS"/>
</dbReference>
<evidence type="ECO:0000313" key="20">
    <source>
        <dbReference type="RefSeq" id="XP_055871777.1"/>
    </source>
</evidence>
<dbReference type="GO" id="GO:0005783">
    <property type="term" value="C:endoplasmic reticulum"/>
    <property type="evidence" value="ECO:0007669"/>
    <property type="project" value="UniProtKB-SubCell"/>
</dbReference>
<evidence type="ECO:0000256" key="15">
    <source>
        <dbReference type="SAM" id="SignalP"/>
    </source>
</evidence>
<evidence type="ECO:0000256" key="6">
    <source>
        <dbReference type="ARBA" id="ARBA00022723"/>
    </source>
</evidence>
<sequence length="932" mass="108480">MFHHETSFLHIIMIALVMAGQVATAQNVESDIQKERRITVKGNRFNLQPKDVVHIKQTLDFSSKMSSSVSSTSRSPLRQPNRSPAGPKKRSGHRSDKPNIIVILTDDQDVLLGSLKYMPKVQNLLIRQGVYFNNSFVTTPMCCPSRSSFLTGLYPHNHNIFSNNANCSSPEWQKTHEPRVFSNYINDSYLTGYFGKYLNEYDGAHTPQGWQRWFGLIKNSRFYNYSMVDENGVKTRHYDNYYADYLTDLISNESRAFIHDSKKKFPNKPLMMVLSVPAPHGPEDSAPQYQHMFANNTDHRTPSWNHAPNPDKQWLLQYVYPMTPQLKLFTDLLQRRRLQTLQSVDDLVENIVEELDFQGELDNTYIIYTSDHGYHLGQFGLIKGKAMAFDFDTKVPLIVRGPGIRPGTIISNIISNVDIAPTVIDMAREEVPEHMDGESFMKLIRAAQDPTRVDKRGFVNIPNKPWRDTVLLERGKVTEKMMKLKMMSEELTLINQPVSSKRIHYYIPSRTRKVSLECHRRENQLPCQPQQKWYCLEENGQFSKHRCRSSAVTPTNKSMSNAETESILKDQPVKTQPCPCLPKLNKKSNKQEKHKKNRKRHTHHKSHLKVKRFADTNGSVLPTTAVSLRQNSFEPLLSPRCRLANQSVICDIHLNKTTAEWENQKETIDIMIKEYKKVLDDLKDLRKQLREHKLVDAVTKNNSAAEEEIVIEDDEICECDESGNIIDPKKMKKVDSKIVNPGNKTLTREERLKMRRLRRKEKTSSCNLESMNCFTHDNNHWKTPPYWTYGPFCFCANSNNNTYWCLRTINQTHDFLYCEFITTFMNFYDLRKDPHQLKNIATELNYGILQQLHEELKKLKHCKTSKDCYLSSSQKNRLPHDPQWPGKQYLSSQKKNTHHQDYSVELEDYIYDDEEYSDEVDISDRQEQSDFD</sequence>
<keyword evidence="13" id="KW-0175">Coiled coil</keyword>
<dbReference type="Gene3D" id="3.40.720.10">
    <property type="entry name" value="Alkaline Phosphatase, subunit A"/>
    <property type="match status" value="1"/>
</dbReference>
<feature type="region of interest" description="Disordered" evidence="14">
    <location>
        <begin position="872"/>
        <end position="899"/>
    </location>
</feature>
<keyword evidence="10" id="KW-0106">Calcium</keyword>
<keyword evidence="9" id="KW-0256">Endoplasmic reticulum</keyword>
<evidence type="ECO:0000256" key="4">
    <source>
        <dbReference type="ARBA" id="ARBA00004348"/>
    </source>
</evidence>
<evidence type="ECO:0000313" key="18">
    <source>
        <dbReference type="Proteomes" id="UP001165740"/>
    </source>
</evidence>
<evidence type="ECO:0000256" key="5">
    <source>
        <dbReference type="ARBA" id="ARBA00008779"/>
    </source>
</evidence>
<dbReference type="PROSITE" id="PS00523">
    <property type="entry name" value="SULFATASE_1"/>
    <property type="match status" value="1"/>
</dbReference>
<evidence type="ECO:0000256" key="10">
    <source>
        <dbReference type="ARBA" id="ARBA00022837"/>
    </source>
</evidence>
<feature type="compositionally biased region" description="Polar residues" evidence="14">
    <location>
        <begin position="550"/>
        <end position="564"/>
    </location>
</feature>
<dbReference type="GO" id="GO:0008449">
    <property type="term" value="F:N-acetylglucosamine-6-sulfatase activity"/>
    <property type="evidence" value="ECO:0007669"/>
    <property type="project" value="TreeGrafter"/>
</dbReference>
<dbReference type="Pfam" id="PF12548">
    <property type="entry name" value="DUF3740"/>
    <property type="match status" value="1"/>
</dbReference>
<dbReference type="OrthoDB" id="96314at2759"/>
<dbReference type="RefSeq" id="XP_055871779.1">
    <property type="nucleotide sequence ID" value="XM_056015804.1"/>
</dbReference>
<dbReference type="PANTHER" id="PTHR43108">
    <property type="entry name" value="N-ACETYLGLUCOSAMINE-6-SULFATASE FAMILY MEMBER"/>
    <property type="match status" value="1"/>
</dbReference>
<reference evidence="19 20" key="1">
    <citation type="submission" date="2025-04" db="UniProtKB">
        <authorList>
            <consortium name="RefSeq"/>
        </authorList>
    </citation>
    <scope>IDENTIFICATION</scope>
</reference>
<dbReference type="AlphaFoldDB" id="A0A9W2Z9U0"/>
<evidence type="ECO:0000256" key="14">
    <source>
        <dbReference type="SAM" id="MobiDB-lite"/>
    </source>
</evidence>
<feature type="region of interest" description="Disordered" evidence="14">
    <location>
        <begin position="546"/>
        <end position="608"/>
    </location>
</feature>
<keyword evidence="8" id="KW-0378">Hydrolase</keyword>
<dbReference type="GO" id="GO:0005795">
    <property type="term" value="C:Golgi stack"/>
    <property type="evidence" value="ECO:0007669"/>
    <property type="project" value="UniProtKB-SubCell"/>
</dbReference>
<evidence type="ECO:0000256" key="12">
    <source>
        <dbReference type="ARBA" id="ARBA00023180"/>
    </source>
</evidence>
<dbReference type="RefSeq" id="XP_055871777.1">
    <property type="nucleotide sequence ID" value="XM_056015802.1"/>
</dbReference>
<organism evidence="18 21">
    <name type="scientific">Biomphalaria glabrata</name>
    <name type="common">Bloodfluke planorb</name>
    <name type="synonym">Freshwater snail</name>
    <dbReference type="NCBI Taxonomy" id="6526"/>
    <lineage>
        <taxon>Eukaryota</taxon>
        <taxon>Metazoa</taxon>
        <taxon>Spiralia</taxon>
        <taxon>Lophotrochozoa</taxon>
        <taxon>Mollusca</taxon>
        <taxon>Gastropoda</taxon>
        <taxon>Heterobranchia</taxon>
        <taxon>Euthyneura</taxon>
        <taxon>Panpulmonata</taxon>
        <taxon>Hygrophila</taxon>
        <taxon>Lymnaeoidea</taxon>
        <taxon>Planorbidae</taxon>
        <taxon>Biomphalaria</taxon>
    </lineage>
</organism>